<keyword evidence="3" id="KW-1185">Reference proteome</keyword>
<dbReference type="InterPro" id="IPR040030">
    <property type="entry name" value="Ribosomal_mL57"/>
</dbReference>
<dbReference type="GO" id="GO:0003735">
    <property type="term" value="F:structural constituent of ribosome"/>
    <property type="evidence" value="ECO:0007669"/>
    <property type="project" value="InterPro"/>
</dbReference>
<dbReference type="Gene3D" id="1.10.1520.10">
    <property type="entry name" value="Ribonuclease III domain"/>
    <property type="match status" value="1"/>
</dbReference>
<dbReference type="PANTHER" id="PTHR28160">
    <property type="entry name" value="54S RIBOSOMAL PROTEIN L15, MITOCHONDRIAL"/>
    <property type="match status" value="1"/>
</dbReference>
<sequence length="236" mass="26419">MNNFRVMASRVTRVTHIPSQASRNIYLHKGPRLSGLKKDPLEVFTTSDGHKYDNDVHQNVKYIQDFLSDKFHIGNELALQVITHKSFANGIKPYNEKLSAMGSKILNLHLAKLVIEQPSKSSSVNELAINNKNLDVLGQPMSRELAGRLSLGVFAKLNKLNSVMFWNSYSTQGLNFEASGEMKVSAQMVYAMIGAVHFTHGKKVAEEFINEKIFPEVETITRDVVEADVKQAQEAT</sequence>
<dbReference type="GO" id="GO:0006396">
    <property type="term" value="P:RNA processing"/>
    <property type="evidence" value="ECO:0007669"/>
    <property type="project" value="InterPro"/>
</dbReference>
<organism evidence="3">
    <name type="scientific">Candida tenuis (strain ATCC 10573 / BCRC 21748 / CBS 615 / JCM 9827 / NBRC 10315 / NRRL Y-1498 / VKM Y-70)</name>
    <name type="common">Yeast</name>
    <name type="synonym">Yamadazyma tenuis</name>
    <dbReference type="NCBI Taxonomy" id="590646"/>
    <lineage>
        <taxon>Eukaryota</taxon>
        <taxon>Fungi</taxon>
        <taxon>Dikarya</taxon>
        <taxon>Ascomycota</taxon>
        <taxon>Saccharomycotina</taxon>
        <taxon>Pichiomycetes</taxon>
        <taxon>Debaryomycetaceae</taxon>
        <taxon>Yamadazyma</taxon>
    </lineage>
</organism>
<accession>G3AZQ3</accession>
<name>G3AZQ3_CANTC</name>
<dbReference type="GO" id="GO:0004525">
    <property type="term" value="F:ribonuclease III activity"/>
    <property type="evidence" value="ECO:0007669"/>
    <property type="project" value="InterPro"/>
</dbReference>
<dbReference type="eggNOG" id="ENOG502RXWY">
    <property type="taxonomic scope" value="Eukaryota"/>
</dbReference>
<dbReference type="InterPro" id="IPR000999">
    <property type="entry name" value="RNase_III_dom"/>
</dbReference>
<dbReference type="InterPro" id="IPR036389">
    <property type="entry name" value="RNase_III_sf"/>
</dbReference>
<dbReference type="EMBL" id="GL996512">
    <property type="protein sequence ID" value="EGV65640.1"/>
    <property type="molecule type" value="Genomic_DNA"/>
</dbReference>
<dbReference type="PANTHER" id="PTHR28160:SF1">
    <property type="entry name" value="LARGE RIBOSOMAL SUBUNIT PROTEIN ML57"/>
    <property type="match status" value="1"/>
</dbReference>
<evidence type="ECO:0000259" key="1">
    <source>
        <dbReference type="Pfam" id="PF14622"/>
    </source>
</evidence>
<dbReference type="SUPFAM" id="SSF69065">
    <property type="entry name" value="RNase III domain-like"/>
    <property type="match status" value="1"/>
</dbReference>
<dbReference type="HOGENOM" id="CLU_088025_0_0_1"/>
<dbReference type="Proteomes" id="UP000000707">
    <property type="component" value="Unassembled WGS sequence"/>
</dbReference>
<evidence type="ECO:0000313" key="3">
    <source>
        <dbReference type="Proteomes" id="UP000000707"/>
    </source>
</evidence>
<gene>
    <name evidence="2" type="ORF">CANTEDRAFT_112517</name>
</gene>
<proteinExistence type="predicted"/>
<dbReference type="Pfam" id="PF14622">
    <property type="entry name" value="Ribonucleas_3_3"/>
    <property type="match status" value="1"/>
</dbReference>
<feature type="domain" description="RNase III" evidence="1">
    <location>
        <begin position="75"/>
        <end position="216"/>
    </location>
</feature>
<protein>
    <recommendedName>
        <fullName evidence="1">RNase III domain-containing protein</fullName>
    </recommendedName>
</protein>
<dbReference type="AlphaFoldDB" id="G3AZQ3"/>
<dbReference type="GO" id="GO:0032543">
    <property type="term" value="P:mitochondrial translation"/>
    <property type="evidence" value="ECO:0007669"/>
    <property type="project" value="InterPro"/>
</dbReference>
<reference evidence="2 3" key="1">
    <citation type="journal article" date="2011" name="Proc. Natl. Acad. Sci. U.S.A.">
        <title>Comparative genomics of xylose-fermenting fungi for enhanced biofuel production.</title>
        <authorList>
            <person name="Wohlbach D.J."/>
            <person name="Kuo A."/>
            <person name="Sato T.K."/>
            <person name="Potts K.M."/>
            <person name="Salamov A.A."/>
            <person name="LaButti K.M."/>
            <person name="Sun H."/>
            <person name="Clum A."/>
            <person name="Pangilinan J.L."/>
            <person name="Lindquist E.A."/>
            <person name="Lucas S."/>
            <person name="Lapidus A."/>
            <person name="Jin M."/>
            <person name="Gunawan C."/>
            <person name="Balan V."/>
            <person name="Dale B.E."/>
            <person name="Jeffries T.W."/>
            <person name="Zinkel R."/>
            <person name="Barry K.W."/>
            <person name="Grigoriev I.V."/>
            <person name="Gasch A.P."/>
        </authorList>
    </citation>
    <scope>NUCLEOTIDE SEQUENCE [LARGE SCALE GENOMIC DNA]</scope>
    <source>
        <strain evidence="3">ATCC 10573 / BCRC 21748 / CBS 615 / JCM 9827 / NBRC 10315 / NRRL Y-1498 / VKM Y-70</strain>
    </source>
</reference>
<dbReference type="GO" id="GO:0005762">
    <property type="term" value="C:mitochondrial large ribosomal subunit"/>
    <property type="evidence" value="ECO:0007669"/>
    <property type="project" value="InterPro"/>
</dbReference>
<evidence type="ECO:0000313" key="2">
    <source>
        <dbReference type="EMBL" id="EGV65640.1"/>
    </source>
</evidence>
<dbReference type="OrthoDB" id="2281895at2759"/>